<protein>
    <submittedName>
        <fullName evidence="2">Uncharacterized protein</fullName>
    </submittedName>
</protein>
<proteinExistence type="predicted"/>
<gene>
    <name evidence="2" type="ORF">MS3_03212</name>
</gene>
<accession>A0A094ZPK9</accession>
<keyword evidence="1" id="KW-0732">Signal</keyword>
<evidence type="ECO:0000256" key="1">
    <source>
        <dbReference type="SAM" id="SignalP"/>
    </source>
</evidence>
<dbReference type="AlphaFoldDB" id="A0A094ZPK9"/>
<organism evidence="2">
    <name type="scientific">Schistosoma haematobium</name>
    <name type="common">Blood fluke</name>
    <dbReference type="NCBI Taxonomy" id="6185"/>
    <lineage>
        <taxon>Eukaryota</taxon>
        <taxon>Metazoa</taxon>
        <taxon>Spiralia</taxon>
        <taxon>Lophotrochozoa</taxon>
        <taxon>Platyhelminthes</taxon>
        <taxon>Trematoda</taxon>
        <taxon>Digenea</taxon>
        <taxon>Strigeidida</taxon>
        <taxon>Schistosomatoidea</taxon>
        <taxon>Schistosomatidae</taxon>
        <taxon>Schistosoma</taxon>
    </lineage>
</organism>
<dbReference type="EMBL" id="KL250647">
    <property type="protein sequence ID" value="KGB34974.1"/>
    <property type="molecule type" value="Genomic_DNA"/>
</dbReference>
<name>A0A094ZPK9_SCHHA</name>
<reference evidence="2" key="1">
    <citation type="journal article" date="2012" name="Nat. Genet.">
        <title>Whole-genome sequence of Schistosoma haematobium.</title>
        <authorList>
            <person name="Young N.D."/>
            <person name="Jex A.R."/>
            <person name="Li B."/>
            <person name="Liu S."/>
            <person name="Yang L."/>
            <person name="Xiong Z."/>
            <person name="Li Y."/>
            <person name="Cantacessi C."/>
            <person name="Hall R.S."/>
            <person name="Xu X."/>
            <person name="Chen F."/>
            <person name="Wu X."/>
            <person name="Zerlotini A."/>
            <person name="Oliveira G."/>
            <person name="Hofmann A."/>
            <person name="Zhang G."/>
            <person name="Fang X."/>
            <person name="Kang Y."/>
            <person name="Campbell B.E."/>
            <person name="Loukas A."/>
            <person name="Ranganathan S."/>
            <person name="Rollinson D."/>
            <person name="Rinaldi G."/>
            <person name="Brindley P.J."/>
            <person name="Yang H."/>
            <person name="Wang J."/>
            <person name="Wang J."/>
            <person name="Gasser R.B."/>
        </authorList>
    </citation>
    <scope>NUCLEOTIDE SEQUENCE [LARGE SCALE GENOMIC DNA]</scope>
</reference>
<feature type="signal peptide" evidence="1">
    <location>
        <begin position="1"/>
        <end position="19"/>
    </location>
</feature>
<evidence type="ECO:0000313" key="2">
    <source>
        <dbReference type="EMBL" id="KGB34974.1"/>
    </source>
</evidence>
<feature type="chain" id="PRO_5001906316" evidence="1">
    <location>
        <begin position="20"/>
        <end position="263"/>
    </location>
</feature>
<sequence>MYFLQFFLLLFTSVSNTLSYLSSTDLVDIKAHDHRLLTKILAARQSQDLFDNDKNTHGLFHAQLNQKVYLIVDLRGLYQVSSVEITCDKTYILVFICTDHLNDDNKFRNFVFVTADQPENLKQTISVGYGFDKNTTSLFGSLYNCTYQQTSTLCIPACSEYDNSRAGFVGNSLLWSFQSDKEGWTRIYDLIIRGTPFDEKRNMKNNLGVMNDIQRVVLGFFTMKLQKFGKIQNYRVHKHEQQIFSISSKLYFGGFVKIVEFYS</sequence>